<evidence type="ECO:0000313" key="1">
    <source>
        <dbReference type="EMBL" id="RWA17589.1"/>
    </source>
</evidence>
<dbReference type="EMBL" id="ATDN01000034">
    <property type="protein sequence ID" value="RWA17589.1"/>
    <property type="molecule type" value="Genomic_DNA"/>
</dbReference>
<accession>A0A439DPQ9</accession>
<keyword evidence="2" id="KW-1185">Reference proteome</keyword>
<proteinExistence type="predicted"/>
<sequence>MDELSNLRVDDLDAWSFLSELIDMSKDPGGLLIGHHKSPLRVPSQHVMGELKSRGADGRQMYRMYYGEPDQQDNLAAGVSVTGKRTFSLRFATSRAQDSDIRKARDRFMKWLKARGMTSGA</sequence>
<name>A0A439DPQ9_9MYCO</name>
<dbReference type="AlphaFoldDB" id="A0A439DPQ9"/>
<dbReference type="Proteomes" id="UP000287177">
    <property type="component" value="Unassembled WGS sequence"/>
</dbReference>
<gene>
    <name evidence="1" type="ORF">MELE44368_05435</name>
</gene>
<evidence type="ECO:0000313" key="2">
    <source>
        <dbReference type="Proteomes" id="UP000287177"/>
    </source>
</evidence>
<organism evidence="1 2">
    <name type="scientific">Mycolicibacterium elephantis DSM 44368</name>
    <dbReference type="NCBI Taxonomy" id="1335622"/>
    <lineage>
        <taxon>Bacteria</taxon>
        <taxon>Bacillati</taxon>
        <taxon>Actinomycetota</taxon>
        <taxon>Actinomycetes</taxon>
        <taxon>Mycobacteriales</taxon>
        <taxon>Mycobacteriaceae</taxon>
        <taxon>Mycolicibacterium</taxon>
    </lineage>
</organism>
<dbReference type="RefSeq" id="WP_064927572.1">
    <property type="nucleotide sequence ID" value="NZ_ATDN01000034.1"/>
</dbReference>
<reference evidence="1 2" key="1">
    <citation type="submission" date="2013-06" db="EMBL/GenBank/DDBJ databases">
        <title>The draft sequence of the Mycobacterium elephantis genome.</title>
        <authorList>
            <person name="Pettersson F.B."/>
            <person name="Das S."/>
            <person name="Dasgupta S."/>
            <person name="Bhattacharya A."/>
            <person name="Kirsebom L.A."/>
        </authorList>
    </citation>
    <scope>NUCLEOTIDE SEQUENCE [LARGE SCALE GENOMIC DNA]</scope>
    <source>
        <strain evidence="1 2">DSM 44368</strain>
    </source>
</reference>
<protein>
    <submittedName>
        <fullName evidence="1">Uncharacterized protein</fullName>
    </submittedName>
</protein>
<comment type="caution">
    <text evidence="1">The sequence shown here is derived from an EMBL/GenBank/DDBJ whole genome shotgun (WGS) entry which is preliminary data.</text>
</comment>